<dbReference type="InterPro" id="IPR007446">
    <property type="entry name" value="PilP"/>
</dbReference>
<dbReference type="EMBL" id="SZVP01000012">
    <property type="protein sequence ID" value="TMM43937.1"/>
    <property type="molecule type" value="Genomic_DNA"/>
</dbReference>
<name>A0A8H2JK53_9GAMM</name>
<reference evidence="1 2" key="1">
    <citation type="submission" date="2019-05" db="EMBL/GenBank/DDBJ databases">
        <title>Colwellia ponticola sp. nov., isolated from seawater.</title>
        <authorList>
            <person name="Yoon J.-H."/>
        </authorList>
    </citation>
    <scope>NUCLEOTIDE SEQUENCE [LARGE SCALE GENOMIC DNA]</scope>
    <source>
        <strain evidence="1 2">OISW-25</strain>
    </source>
</reference>
<gene>
    <name evidence="1" type="ORF">FCS21_12135</name>
</gene>
<dbReference type="RefSeq" id="WP_138623761.1">
    <property type="nucleotide sequence ID" value="NZ_SZVP01000012.1"/>
</dbReference>
<evidence type="ECO:0000313" key="2">
    <source>
        <dbReference type="Proteomes" id="UP000307702"/>
    </source>
</evidence>
<dbReference type="Proteomes" id="UP000307702">
    <property type="component" value="Unassembled WGS sequence"/>
</dbReference>
<sequence>MIINRLILNVLPTKLSILSVVTLVFLSGCFDDTTEIKAYIAQVKATTTNYIEPMPEVNPFNHIDYSAGDLRSPFVLPRPEAIQRKMQQMAGCLSPDTNRRKQPLEKYALSDLTMRGTLGDENMLWALLEASDSSLHRVSKGNYLGLYNGRITQVSVKAVTIIELAPDGAGCWVERQATLNIAQSTESNK</sequence>
<dbReference type="OrthoDB" id="5296580at2"/>
<dbReference type="AlphaFoldDB" id="A0A8H2JK53"/>
<accession>A0A8H2JK53</accession>
<dbReference type="PROSITE" id="PS51257">
    <property type="entry name" value="PROKAR_LIPOPROTEIN"/>
    <property type="match status" value="1"/>
</dbReference>
<proteinExistence type="predicted"/>
<organism evidence="1 2">
    <name type="scientific">Colwellia ponticola</name>
    <dbReference type="NCBI Taxonomy" id="2304625"/>
    <lineage>
        <taxon>Bacteria</taxon>
        <taxon>Pseudomonadati</taxon>
        <taxon>Pseudomonadota</taxon>
        <taxon>Gammaproteobacteria</taxon>
        <taxon>Alteromonadales</taxon>
        <taxon>Colwelliaceae</taxon>
        <taxon>Colwellia</taxon>
    </lineage>
</organism>
<keyword evidence="2" id="KW-1185">Reference proteome</keyword>
<dbReference type="Pfam" id="PF04351">
    <property type="entry name" value="PilP"/>
    <property type="match status" value="1"/>
</dbReference>
<evidence type="ECO:0000313" key="1">
    <source>
        <dbReference type="EMBL" id="TMM43937.1"/>
    </source>
</evidence>
<dbReference type="PIRSF" id="PIRSF016481">
    <property type="entry name" value="Pilus_assembly_PilP"/>
    <property type="match status" value="1"/>
</dbReference>
<comment type="caution">
    <text evidence="1">The sequence shown here is derived from an EMBL/GenBank/DDBJ whole genome shotgun (WGS) entry which is preliminary data.</text>
</comment>
<dbReference type="Gene3D" id="2.30.30.830">
    <property type="match status" value="1"/>
</dbReference>
<protein>
    <submittedName>
        <fullName evidence="1">Pilus assembly protein PilP</fullName>
    </submittedName>
</protein>